<evidence type="ECO:0000313" key="2">
    <source>
        <dbReference type="Proteomes" id="UP000076738"/>
    </source>
</evidence>
<dbReference type="AlphaFoldDB" id="A0A167FPG6"/>
<keyword evidence="2" id="KW-1185">Reference proteome</keyword>
<reference evidence="1 2" key="1">
    <citation type="journal article" date="2016" name="Mol. Biol. Evol.">
        <title>Comparative Genomics of Early-Diverging Mushroom-Forming Fungi Provides Insights into the Origins of Lignocellulose Decay Capabilities.</title>
        <authorList>
            <person name="Nagy L.G."/>
            <person name="Riley R."/>
            <person name="Tritt A."/>
            <person name="Adam C."/>
            <person name="Daum C."/>
            <person name="Floudas D."/>
            <person name="Sun H."/>
            <person name="Yadav J.S."/>
            <person name="Pangilinan J."/>
            <person name="Larsson K.H."/>
            <person name="Matsuura K."/>
            <person name="Barry K."/>
            <person name="Labutti K."/>
            <person name="Kuo R."/>
            <person name="Ohm R.A."/>
            <person name="Bhattacharya S.S."/>
            <person name="Shirouzu T."/>
            <person name="Yoshinaga Y."/>
            <person name="Martin F.M."/>
            <person name="Grigoriev I.V."/>
            <person name="Hibbett D.S."/>
        </authorList>
    </citation>
    <scope>NUCLEOTIDE SEQUENCE [LARGE SCALE GENOMIC DNA]</scope>
    <source>
        <strain evidence="1 2">TUFC12733</strain>
    </source>
</reference>
<gene>
    <name evidence="1" type="ORF">CALVIDRAFT_33946</name>
</gene>
<name>A0A167FPG6_CALVF</name>
<evidence type="ECO:0000313" key="1">
    <source>
        <dbReference type="EMBL" id="KZO89708.1"/>
    </source>
</evidence>
<organism evidence="1 2">
    <name type="scientific">Calocera viscosa (strain TUFC12733)</name>
    <dbReference type="NCBI Taxonomy" id="1330018"/>
    <lineage>
        <taxon>Eukaryota</taxon>
        <taxon>Fungi</taxon>
        <taxon>Dikarya</taxon>
        <taxon>Basidiomycota</taxon>
        <taxon>Agaricomycotina</taxon>
        <taxon>Dacrymycetes</taxon>
        <taxon>Dacrymycetales</taxon>
        <taxon>Dacrymycetaceae</taxon>
        <taxon>Calocera</taxon>
    </lineage>
</organism>
<dbReference type="EMBL" id="KV417369">
    <property type="protein sequence ID" value="KZO89708.1"/>
    <property type="molecule type" value="Genomic_DNA"/>
</dbReference>
<accession>A0A167FPG6</accession>
<protein>
    <submittedName>
        <fullName evidence="1">Uncharacterized protein</fullName>
    </submittedName>
</protein>
<dbReference type="Proteomes" id="UP000076738">
    <property type="component" value="Unassembled WGS sequence"/>
</dbReference>
<proteinExistence type="predicted"/>
<sequence length="128" mass="13952">MPPTPQATDHLVSQGTLRMQRLVAAVILIWLLVLLSRQFPESTAQFTTIVYHVFKGDLPSDTPLYTGPLVEPPSPPSPPSPALALMDWLRSVSATFRDWADPKPVLEAIRRSNAKAWGIVRGAGRGAA</sequence>